<gene>
    <name evidence="1" type="ORF">EJC49_14060</name>
</gene>
<dbReference type="EMBL" id="RWKW01000049">
    <property type="protein sequence ID" value="RST85768.1"/>
    <property type="molecule type" value="Genomic_DNA"/>
</dbReference>
<dbReference type="InterPro" id="IPR036683">
    <property type="entry name" value="CO_DH_flav_C_dom_sf"/>
</dbReference>
<evidence type="ECO:0000313" key="2">
    <source>
        <dbReference type="Proteomes" id="UP000278398"/>
    </source>
</evidence>
<name>A0A3R9YEH3_9HYPH</name>
<protein>
    <submittedName>
        <fullName evidence="1">Xanthine dehydrogenase family protein subunit M</fullName>
    </submittedName>
</protein>
<dbReference type="AlphaFoldDB" id="A0A3R9YEH3"/>
<organism evidence="1 2">
    <name type="scientific">Aquibium carbonis</name>
    <dbReference type="NCBI Taxonomy" id="2495581"/>
    <lineage>
        <taxon>Bacteria</taxon>
        <taxon>Pseudomonadati</taxon>
        <taxon>Pseudomonadota</taxon>
        <taxon>Alphaproteobacteria</taxon>
        <taxon>Hyphomicrobiales</taxon>
        <taxon>Phyllobacteriaceae</taxon>
        <taxon>Aquibium</taxon>
    </lineage>
</organism>
<comment type="caution">
    <text evidence="1">The sequence shown here is derived from an EMBL/GenBank/DDBJ whole genome shotgun (WGS) entry which is preliminary data.</text>
</comment>
<feature type="non-terminal residue" evidence="1">
    <location>
        <position position="1"/>
    </location>
</feature>
<reference evidence="1 2" key="1">
    <citation type="submission" date="2018-12" db="EMBL/GenBank/DDBJ databases">
        <title>Mesorhizobium carbonis sp. nov., isolated from coal mine water.</title>
        <authorList>
            <person name="Xin W."/>
            <person name="Xu Z."/>
            <person name="Xiang F."/>
            <person name="Zhang J."/>
            <person name="Xi L."/>
            <person name="Liu J."/>
        </authorList>
    </citation>
    <scope>NUCLEOTIDE SEQUENCE [LARGE SCALE GENOMIC DNA]</scope>
    <source>
        <strain evidence="1 2">B2.3</strain>
    </source>
</reference>
<dbReference type="Gene3D" id="3.30.390.50">
    <property type="entry name" value="CO dehydrogenase flavoprotein, C-terminal domain"/>
    <property type="match status" value="1"/>
</dbReference>
<evidence type="ECO:0000313" key="1">
    <source>
        <dbReference type="EMBL" id="RST85768.1"/>
    </source>
</evidence>
<dbReference type="SUPFAM" id="SSF55447">
    <property type="entry name" value="CO dehydrogenase flavoprotein C-terminal domain-like"/>
    <property type="match status" value="1"/>
</dbReference>
<dbReference type="Proteomes" id="UP000278398">
    <property type="component" value="Unassembled WGS sequence"/>
</dbReference>
<sequence length="55" mass="5881">AVEAALRAGPPSRERLAAAASLAVEGARVTEDNRFKLKLLKRAVERALHTALDLS</sequence>
<accession>A0A3R9YEH3</accession>
<proteinExistence type="predicted"/>
<keyword evidence="2" id="KW-1185">Reference proteome</keyword>